<organism evidence="2 3">
    <name type="scientific">Dreissena polymorpha</name>
    <name type="common">Zebra mussel</name>
    <name type="synonym">Mytilus polymorpha</name>
    <dbReference type="NCBI Taxonomy" id="45954"/>
    <lineage>
        <taxon>Eukaryota</taxon>
        <taxon>Metazoa</taxon>
        <taxon>Spiralia</taxon>
        <taxon>Lophotrochozoa</taxon>
        <taxon>Mollusca</taxon>
        <taxon>Bivalvia</taxon>
        <taxon>Autobranchia</taxon>
        <taxon>Heteroconchia</taxon>
        <taxon>Euheterodonta</taxon>
        <taxon>Imparidentia</taxon>
        <taxon>Neoheterodontei</taxon>
        <taxon>Myida</taxon>
        <taxon>Dreissenoidea</taxon>
        <taxon>Dreissenidae</taxon>
        <taxon>Dreissena</taxon>
    </lineage>
</organism>
<evidence type="ECO:0000256" key="1">
    <source>
        <dbReference type="SAM" id="MobiDB-lite"/>
    </source>
</evidence>
<comment type="caution">
    <text evidence="2">The sequence shown here is derived from an EMBL/GenBank/DDBJ whole genome shotgun (WGS) entry which is preliminary data.</text>
</comment>
<proteinExistence type="predicted"/>
<gene>
    <name evidence="2" type="ORF">DPMN_119220</name>
</gene>
<evidence type="ECO:0000313" key="2">
    <source>
        <dbReference type="EMBL" id="KAH3817665.1"/>
    </source>
</evidence>
<dbReference type="AlphaFoldDB" id="A0A9D4GM25"/>
<reference evidence="2" key="2">
    <citation type="submission" date="2020-11" db="EMBL/GenBank/DDBJ databases">
        <authorList>
            <person name="McCartney M.A."/>
            <person name="Auch B."/>
            <person name="Kono T."/>
            <person name="Mallez S."/>
            <person name="Becker A."/>
            <person name="Gohl D.M."/>
            <person name="Silverstein K.A.T."/>
            <person name="Koren S."/>
            <person name="Bechman K.B."/>
            <person name="Herman A."/>
            <person name="Abrahante J.E."/>
            <person name="Garbe J."/>
        </authorList>
    </citation>
    <scope>NUCLEOTIDE SEQUENCE</scope>
    <source>
        <strain evidence="2">Duluth1</strain>
        <tissue evidence="2">Whole animal</tissue>
    </source>
</reference>
<dbReference type="EMBL" id="JAIWYP010000005">
    <property type="protein sequence ID" value="KAH3817665.1"/>
    <property type="molecule type" value="Genomic_DNA"/>
</dbReference>
<accession>A0A9D4GM25</accession>
<protein>
    <submittedName>
        <fullName evidence="2">Uncharacterized protein</fullName>
    </submittedName>
</protein>
<sequence length="125" mass="14042">MCKKCNTKGHRQSECDNYTDTLCDTNITHPNTDDEHEEPVKPVETPINKRTTDPRSRSASATRSTVSCSQPTIIRFTENINSSNTSTPNKGREKNVTARSPPTPVDELQKKTQSSDRKTKHAKKK</sequence>
<feature type="compositionally biased region" description="Basic and acidic residues" evidence="1">
    <location>
        <begin position="107"/>
        <end position="117"/>
    </location>
</feature>
<evidence type="ECO:0000313" key="3">
    <source>
        <dbReference type="Proteomes" id="UP000828390"/>
    </source>
</evidence>
<feature type="region of interest" description="Disordered" evidence="1">
    <location>
        <begin position="1"/>
        <end position="125"/>
    </location>
</feature>
<name>A0A9D4GM25_DREPO</name>
<feature type="compositionally biased region" description="Polar residues" evidence="1">
    <location>
        <begin position="15"/>
        <end position="30"/>
    </location>
</feature>
<feature type="compositionally biased region" description="Basic residues" evidence="1">
    <location>
        <begin position="1"/>
        <end position="10"/>
    </location>
</feature>
<feature type="compositionally biased region" description="Polar residues" evidence="1">
    <location>
        <begin position="66"/>
        <end position="89"/>
    </location>
</feature>
<dbReference type="Proteomes" id="UP000828390">
    <property type="component" value="Unassembled WGS sequence"/>
</dbReference>
<reference evidence="2" key="1">
    <citation type="journal article" date="2019" name="bioRxiv">
        <title>The Genome of the Zebra Mussel, Dreissena polymorpha: A Resource for Invasive Species Research.</title>
        <authorList>
            <person name="McCartney M.A."/>
            <person name="Auch B."/>
            <person name="Kono T."/>
            <person name="Mallez S."/>
            <person name="Zhang Y."/>
            <person name="Obille A."/>
            <person name="Becker A."/>
            <person name="Abrahante J.E."/>
            <person name="Garbe J."/>
            <person name="Badalamenti J.P."/>
            <person name="Herman A."/>
            <person name="Mangelson H."/>
            <person name="Liachko I."/>
            <person name="Sullivan S."/>
            <person name="Sone E.D."/>
            <person name="Koren S."/>
            <person name="Silverstein K.A.T."/>
            <person name="Beckman K.B."/>
            <person name="Gohl D.M."/>
        </authorList>
    </citation>
    <scope>NUCLEOTIDE SEQUENCE</scope>
    <source>
        <strain evidence="2">Duluth1</strain>
        <tissue evidence="2">Whole animal</tissue>
    </source>
</reference>
<keyword evidence="3" id="KW-1185">Reference proteome</keyword>